<feature type="chain" id="PRO_5025682770" evidence="10">
    <location>
        <begin position="16"/>
        <end position="213"/>
    </location>
</feature>
<dbReference type="EMBL" id="IACT01007064">
    <property type="protein sequence ID" value="LAC26183.1"/>
    <property type="molecule type" value="mRNA"/>
</dbReference>
<evidence type="ECO:0000256" key="2">
    <source>
        <dbReference type="ARBA" id="ARBA00007104"/>
    </source>
</evidence>
<evidence type="ECO:0000256" key="5">
    <source>
        <dbReference type="ARBA" id="ARBA00022729"/>
    </source>
</evidence>
<sequence>MRFLILLAILAHVRAIYFTIEEGKQPGRCFIEEVPEETNVVGNYKSPDHALVTAAGQGGRSSSIVYRVKDPTGALVLEGTAQEEGRFKFTSRVGGEHTICLSTTSASWFGNRREFKFHLHLDVGEEAEDYEAIARLEHLSAIEVEIRRLNDKIRTVRQEQTYQKMREEAFRDTSESTNSRVMWWSIIQTVILVLSGFFQMYHLKHFFRAKKLV</sequence>
<reference evidence="12" key="1">
    <citation type="submission" date="2017-11" db="EMBL/GenBank/DDBJ databases">
        <title>The sensing device of the deep-sea amphipod.</title>
        <authorList>
            <person name="Kobayashi H."/>
            <person name="Nagahama T."/>
            <person name="Arai W."/>
            <person name="Sasagawa Y."/>
            <person name="Umeda M."/>
            <person name="Hayashi T."/>
            <person name="Nikaido I."/>
            <person name="Watanabe H."/>
            <person name="Oguri K."/>
            <person name="Kitazato H."/>
            <person name="Fujioka K."/>
            <person name="Kido Y."/>
            <person name="Takami H."/>
        </authorList>
    </citation>
    <scope>NUCLEOTIDE SEQUENCE</scope>
    <source>
        <tissue evidence="12">Whole body</tissue>
    </source>
</reference>
<keyword evidence="3" id="KW-0217">Developmental protein</keyword>
<dbReference type="PANTHER" id="PTHR22811">
    <property type="entry name" value="TRANSMEMBRANE EMP24 DOMAIN-CONTAINING PROTEIN"/>
    <property type="match status" value="1"/>
</dbReference>
<accession>A0A6A7G819</accession>
<protein>
    <submittedName>
        <fullName evidence="12">Emp24/gp25L/p24 family protein</fullName>
    </submittedName>
</protein>
<evidence type="ECO:0000256" key="7">
    <source>
        <dbReference type="ARBA" id="ARBA00023136"/>
    </source>
</evidence>
<evidence type="ECO:0000256" key="6">
    <source>
        <dbReference type="ARBA" id="ARBA00022989"/>
    </source>
</evidence>
<keyword evidence="5 10" id="KW-0732">Signal</keyword>
<keyword evidence="4 8" id="KW-0812">Transmembrane</keyword>
<evidence type="ECO:0000256" key="9">
    <source>
        <dbReference type="SAM" id="Phobius"/>
    </source>
</evidence>
<evidence type="ECO:0000256" key="10">
    <source>
        <dbReference type="SAM" id="SignalP"/>
    </source>
</evidence>
<feature type="transmembrane region" description="Helical" evidence="9">
    <location>
        <begin position="181"/>
        <end position="201"/>
    </location>
</feature>
<name>A0A6A7G819_9CRUS</name>
<comment type="subcellular location">
    <subcellularLocation>
        <location evidence="1 8">Membrane</location>
        <topology evidence="1 8">Single-pass type I membrane protein</topology>
    </subcellularLocation>
</comment>
<evidence type="ECO:0000256" key="3">
    <source>
        <dbReference type="ARBA" id="ARBA00022473"/>
    </source>
</evidence>
<evidence type="ECO:0000256" key="4">
    <source>
        <dbReference type="ARBA" id="ARBA00022692"/>
    </source>
</evidence>
<dbReference type="SMART" id="SM01190">
    <property type="entry name" value="EMP24_GP25L"/>
    <property type="match status" value="1"/>
</dbReference>
<evidence type="ECO:0000256" key="8">
    <source>
        <dbReference type="RuleBase" id="RU003827"/>
    </source>
</evidence>
<feature type="domain" description="GOLD" evidence="11">
    <location>
        <begin position="27"/>
        <end position="121"/>
    </location>
</feature>
<keyword evidence="7 9" id="KW-0472">Membrane</keyword>
<comment type="similarity">
    <text evidence="2 8">Belongs to the EMP24/GP25L family.</text>
</comment>
<feature type="signal peptide" evidence="10">
    <location>
        <begin position="1"/>
        <end position="15"/>
    </location>
</feature>
<keyword evidence="6 9" id="KW-1133">Transmembrane helix</keyword>
<evidence type="ECO:0000313" key="12">
    <source>
        <dbReference type="EMBL" id="LAC26183.1"/>
    </source>
</evidence>
<dbReference type="InterPro" id="IPR015720">
    <property type="entry name" value="Emp24-like"/>
</dbReference>
<evidence type="ECO:0000256" key="1">
    <source>
        <dbReference type="ARBA" id="ARBA00004479"/>
    </source>
</evidence>
<dbReference type="Pfam" id="PF01105">
    <property type="entry name" value="EMP24_GP25L"/>
    <property type="match status" value="1"/>
</dbReference>
<proteinExistence type="evidence at transcript level"/>
<organism evidence="12">
    <name type="scientific">Hirondellea gigas</name>
    <dbReference type="NCBI Taxonomy" id="1518452"/>
    <lineage>
        <taxon>Eukaryota</taxon>
        <taxon>Metazoa</taxon>
        <taxon>Ecdysozoa</taxon>
        <taxon>Arthropoda</taxon>
        <taxon>Crustacea</taxon>
        <taxon>Multicrustacea</taxon>
        <taxon>Malacostraca</taxon>
        <taxon>Eumalacostraca</taxon>
        <taxon>Peracarida</taxon>
        <taxon>Amphipoda</taxon>
        <taxon>Amphilochidea</taxon>
        <taxon>Lysianassida</taxon>
        <taxon>Lysianassidira</taxon>
        <taxon>Lysianassoidea</taxon>
        <taxon>Lysianassidae</taxon>
        <taxon>Hirondellea</taxon>
    </lineage>
</organism>
<dbReference type="InterPro" id="IPR009038">
    <property type="entry name" value="GOLD_dom"/>
</dbReference>
<dbReference type="PROSITE" id="PS50866">
    <property type="entry name" value="GOLD"/>
    <property type="match status" value="1"/>
</dbReference>
<evidence type="ECO:0000259" key="11">
    <source>
        <dbReference type="PROSITE" id="PS50866"/>
    </source>
</evidence>
<dbReference type="AlphaFoldDB" id="A0A6A7G819"/>
<dbReference type="GO" id="GO:0016020">
    <property type="term" value="C:membrane"/>
    <property type="evidence" value="ECO:0007669"/>
    <property type="project" value="UniProtKB-SubCell"/>
</dbReference>